<evidence type="ECO:0000259" key="1">
    <source>
        <dbReference type="Pfam" id="PF01936"/>
    </source>
</evidence>
<dbReference type="Proteomes" id="UP000034513">
    <property type="component" value="Unassembled WGS sequence"/>
</dbReference>
<dbReference type="Gene3D" id="3.40.50.1010">
    <property type="entry name" value="5'-nuclease"/>
    <property type="match status" value="1"/>
</dbReference>
<dbReference type="Pfam" id="PF01936">
    <property type="entry name" value="NYN"/>
    <property type="match status" value="1"/>
</dbReference>
<reference evidence="2 3" key="1">
    <citation type="submission" date="2015-04" db="EMBL/GenBank/DDBJ databases">
        <title>Evaluation of non-dairy Lactococcus lactis with potential dairy applications reveals extensive phenotype-genotype disparity.</title>
        <authorList>
            <person name="Cavanagh D."/>
            <person name="Casey A."/>
            <person name="Altermann E."/>
            <person name="Cotter P."/>
            <person name="Fitzgerald G.F."/>
            <person name="McAuliffe O."/>
        </authorList>
    </citation>
    <scope>NUCLEOTIDE SEQUENCE [LARGE SCALE GENOMIC DNA]</scope>
    <source>
        <strain evidence="2 3">DPC6856</strain>
    </source>
</reference>
<name>A0ABR5EJT2_LACLC</name>
<organism evidence="2 3">
    <name type="scientific">Lactococcus lactis subsp. cremoris</name>
    <name type="common">Streptococcus cremoris</name>
    <dbReference type="NCBI Taxonomy" id="1359"/>
    <lineage>
        <taxon>Bacteria</taxon>
        <taxon>Bacillati</taxon>
        <taxon>Bacillota</taxon>
        <taxon>Bacilli</taxon>
        <taxon>Lactobacillales</taxon>
        <taxon>Streptococcaceae</taxon>
        <taxon>Lactococcus</taxon>
    </lineage>
</organism>
<keyword evidence="3" id="KW-1185">Reference proteome</keyword>
<accession>A0ABR5EJT2</accession>
<gene>
    <name evidence="2" type="ORF">VN93_0217</name>
</gene>
<proteinExistence type="predicted"/>
<sequence>MLKYLLIIDSPFYGVSRGQEIFLYWRKMNKVAILVDGGFYRKVANKVMGPKSASERADELYSYCNRHLSYKNYGKKVHDELYRIFYYDCQPSDKVIYNPLTHETIDFLKLDSSIWAKDFFDSLSHKRKVALRFGELSDGTAGYSINREATKSLINGKKKIEELTQIDLAFSVQQKGVDMRIGLDIATLSLKQQVDKIILIAGDSDFVPAAKLARREGIDFVLDPLGHKIKDSLALHIDGLTSADQKYKQGNW</sequence>
<evidence type="ECO:0000313" key="3">
    <source>
        <dbReference type="Proteomes" id="UP000034513"/>
    </source>
</evidence>
<dbReference type="InterPro" id="IPR021139">
    <property type="entry name" value="NYN"/>
</dbReference>
<dbReference type="CDD" id="cd18722">
    <property type="entry name" value="PIN_NicB-like"/>
    <property type="match status" value="1"/>
</dbReference>
<dbReference type="EMBL" id="LAVW01000013">
    <property type="protein sequence ID" value="KKW74839.1"/>
    <property type="molecule type" value="Genomic_DNA"/>
</dbReference>
<comment type="caution">
    <text evidence="2">The sequence shown here is derived from an EMBL/GenBank/DDBJ whole genome shotgun (WGS) entry which is preliminary data.</text>
</comment>
<feature type="domain" description="NYN" evidence="1">
    <location>
        <begin position="163"/>
        <end position="218"/>
    </location>
</feature>
<protein>
    <submittedName>
        <fullName evidence="2">TIGR00288 family protein</fullName>
    </submittedName>
</protein>
<evidence type="ECO:0000313" key="2">
    <source>
        <dbReference type="EMBL" id="KKW74839.1"/>
    </source>
</evidence>